<name>A0A8S3C8F5_9BILA</name>
<organism evidence="3 4">
    <name type="scientific">Rotaria magnacalcarata</name>
    <dbReference type="NCBI Taxonomy" id="392030"/>
    <lineage>
        <taxon>Eukaryota</taxon>
        <taxon>Metazoa</taxon>
        <taxon>Spiralia</taxon>
        <taxon>Gnathifera</taxon>
        <taxon>Rotifera</taxon>
        <taxon>Eurotatoria</taxon>
        <taxon>Bdelloidea</taxon>
        <taxon>Philodinida</taxon>
        <taxon>Philodinidae</taxon>
        <taxon>Rotaria</taxon>
    </lineage>
</organism>
<evidence type="ECO:0000256" key="1">
    <source>
        <dbReference type="ARBA" id="ARBA00022737"/>
    </source>
</evidence>
<dbReference type="SUPFAM" id="SSF47473">
    <property type="entry name" value="EF-hand"/>
    <property type="match status" value="1"/>
</dbReference>
<evidence type="ECO:0000313" key="2">
    <source>
        <dbReference type="EMBL" id="CAF4869402.1"/>
    </source>
</evidence>
<dbReference type="Gene3D" id="1.10.238.10">
    <property type="entry name" value="EF-hand"/>
    <property type="match status" value="1"/>
</dbReference>
<evidence type="ECO:0000313" key="3">
    <source>
        <dbReference type="EMBL" id="CAF4900215.1"/>
    </source>
</evidence>
<evidence type="ECO:0008006" key="5">
    <source>
        <dbReference type="Google" id="ProtNLM"/>
    </source>
</evidence>
<dbReference type="GO" id="GO:0005509">
    <property type="term" value="F:calcium ion binding"/>
    <property type="evidence" value="ECO:0007669"/>
    <property type="project" value="InterPro"/>
</dbReference>
<dbReference type="EMBL" id="CAJOBI010165858">
    <property type="protein sequence ID" value="CAF4869402.1"/>
    <property type="molecule type" value="Genomic_DNA"/>
</dbReference>
<comment type="caution">
    <text evidence="3">The sequence shown here is derived from an EMBL/GenBank/DDBJ whole genome shotgun (WGS) entry which is preliminary data.</text>
</comment>
<feature type="non-terminal residue" evidence="3">
    <location>
        <position position="1"/>
    </location>
</feature>
<protein>
    <recommendedName>
        <fullName evidence="5">Kv channel-interacting protein 2</fullName>
    </recommendedName>
</protein>
<gene>
    <name evidence="2" type="ORF">SMN809_LOCUS50261</name>
    <name evidence="3" type="ORF">SMN809_LOCUS51712</name>
</gene>
<dbReference type="PANTHER" id="PTHR23055">
    <property type="entry name" value="CALCIUM BINDING PROTEINS"/>
    <property type="match status" value="1"/>
</dbReference>
<accession>A0A8S3C8F5</accession>
<reference evidence="3" key="1">
    <citation type="submission" date="2021-02" db="EMBL/GenBank/DDBJ databases">
        <authorList>
            <person name="Nowell W R."/>
        </authorList>
    </citation>
    <scope>NUCLEOTIDE SEQUENCE</scope>
</reference>
<dbReference type="Proteomes" id="UP000676336">
    <property type="component" value="Unassembled WGS sequence"/>
</dbReference>
<sequence length="56" mass="6650">RYKPRSLDELTTRTKFSKKEIQLIYQGFKQECPSGIVNEETFKHIYGQFFPFADTS</sequence>
<proteinExistence type="predicted"/>
<dbReference type="PANTHER" id="PTHR23055:SF167">
    <property type="entry name" value="EF-HAND DOMAIN-CONTAINING PROTEIN"/>
    <property type="match status" value="1"/>
</dbReference>
<dbReference type="InterPro" id="IPR028846">
    <property type="entry name" value="Recoverin"/>
</dbReference>
<keyword evidence="1" id="KW-0677">Repeat</keyword>
<dbReference type="PRINTS" id="PR00450">
    <property type="entry name" value="RECOVERIN"/>
</dbReference>
<evidence type="ECO:0000313" key="4">
    <source>
        <dbReference type="Proteomes" id="UP000676336"/>
    </source>
</evidence>
<dbReference type="EMBL" id="CAJOBI010173987">
    <property type="protein sequence ID" value="CAF4900215.1"/>
    <property type="molecule type" value="Genomic_DNA"/>
</dbReference>
<dbReference type="InterPro" id="IPR011992">
    <property type="entry name" value="EF-hand-dom_pair"/>
</dbReference>
<feature type="non-terminal residue" evidence="3">
    <location>
        <position position="56"/>
    </location>
</feature>
<dbReference type="AlphaFoldDB" id="A0A8S3C8F5"/>